<organism evidence="2 3">
    <name type="scientific">Monilinia vaccinii-corymbosi</name>
    <dbReference type="NCBI Taxonomy" id="61207"/>
    <lineage>
        <taxon>Eukaryota</taxon>
        <taxon>Fungi</taxon>
        <taxon>Dikarya</taxon>
        <taxon>Ascomycota</taxon>
        <taxon>Pezizomycotina</taxon>
        <taxon>Leotiomycetes</taxon>
        <taxon>Helotiales</taxon>
        <taxon>Sclerotiniaceae</taxon>
        <taxon>Monilinia</taxon>
    </lineage>
</organism>
<accession>A0A8A3PLM9</accession>
<proteinExistence type="predicted"/>
<sequence>MVTPSGTSSESWTYLDSPSSIKLLTEKLEAYKISKQLSTSGFFVSAPKRLTPNVNYSNADYISIIVGPLKTPMHIHRNILRPETRGYFKKVFGKRALKLSTSEGPCAYLPNDDWYTVGMFLRWTRHRSLTSTDKFVYKKEICTKEERLDILQKVLNLNLFAEKYHITQLQDDALALFIQLCKEEGCPLKIAHVKKCYDNTTEHAKIRQFLLRFTLWIIRDHTRVEIQKRGWNLAEIISMNFTKKDSQLETDLRALIFHHSNGAGWKAPDPRRAPPCEFHQHDKDEVCPYYKDDGFQMIEPVDAMECVEGDIANDECVNEPNDNKSKGDVKTSTQEVGESERPRWGVDLVSDILRPSTCSTE</sequence>
<evidence type="ECO:0000256" key="1">
    <source>
        <dbReference type="SAM" id="MobiDB-lite"/>
    </source>
</evidence>
<gene>
    <name evidence="2" type="ORF">DSL72_006898</name>
</gene>
<evidence type="ECO:0000313" key="2">
    <source>
        <dbReference type="EMBL" id="QSZ35776.1"/>
    </source>
</evidence>
<dbReference type="OrthoDB" id="194443at2759"/>
<dbReference type="AlphaFoldDB" id="A0A8A3PLM9"/>
<reference evidence="2" key="1">
    <citation type="submission" date="2020-10" db="EMBL/GenBank/DDBJ databases">
        <title>Genome Sequence of Monilinia vaccinii-corymbosi Sheds Light on Mummy Berry Disease Infection of Blueberry and Mating Type.</title>
        <authorList>
            <person name="Yow A.G."/>
            <person name="Zhang Y."/>
            <person name="Bansal K."/>
            <person name="Eacker S.M."/>
            <person name="Sullivan S."/>
            <person name="Liachko I."/>
            <person name="Cubeta M.A."/>
            <person name="Rollins J.A."/>
            <person name="Ashrafi H."/>
        </authorList>
    </citation>
    <scope>NUCLEOTIDE SEQUENCE</scope>
    <source>
        <strain evidence="2">RL-1</strain>
    </source>
</reference>
<dbReference type="Proteomes" id="UP000672032">
    <property type="component" value="Chromosome 6"/>
</dbReference>
<evidence type="ECO:0000313" key="3">
    <source>
        <dbReference type="Proteomes" id="UP000672032"/>
    </source>
</evidence>
<name>A0A8A3PLM9_9HELO</name>
<dbReference type="EMBL" id="CP063410">
    <property type="protein sequence ID" value="QSZ35776.1"/>
    <property type="molecule type" value="Genomic_DNA"/>
</dbReference>
<evidence type="ECO:0008006" key="4">
    <source>
        <dbReference type="Google" id="ProtNLM"/>
    </source>
</evidence>
<feature type="region of interest" description="Disordered" evidence="1">
    <location>
        <begin position="314"/>
        <end position="344"/>
    </location>
</feature>
<keyword evidence="3" id="KW-1185">Reference proteome</keyword>
<protein>
    <recommendedName>
        <fullName evidence="4">BTB domain-containing protein</fullName>
    </recommendedName>
</protein>